<gene>
    <name evidence="2" type="ORF">B0H67DRAFT_551851</name>
</gene>
<evidence type="ECO:0000313" key="3">
    <source>
        <dbReference type="Proteomes" id="UP001172102"/>
    </source>
</evidence>
<dbReference type="PANTHER" id="PTHR28054:SF1">
    <property type="entry name" value="RNA POLYMERASE I-SPECIFIC TRANSCRIPTION INITIATION FACTOR RRN10"/>
    <property type="match status" value="1"/>
</dbReference>
<organism evidence="2 3">
    <name type="scientific">Lasiosphaeris hirsuta</name>
    <dbReference type="NCBI Taxonomy" id="260670"/>
    <lineage>
        <taxon>Eukaryota</taxon>
        <taxon>Fungi</taxon>
        <taxon>Dikarya</taxon>
        <taxon>Ascomycota</taxon>
        <taxon>Pezizomycotina</taxon>
        <taxon>Sordariomycetes</taxon>
        <taxon>Sordariomycetidae</taxon>
        <taxon>Sordariales</taxon>
        <taxon>Lasiosphaeriaceae</taxon>
        <taxon>Lasiosphaeris</taxon>
    </lineage>
</organism>
<feature type="region of interest" description="Disordered" evidence="1">
    <location>
        <begin position="18"/>
        <end position="52"/>
    </location>
</feature>
<proteinExistence type="predicted"/>
<dbReference type="Proteomes" id="UP001172102">
    <property type="component" value="Unassembled WGS sequence"/>
</dbReference>
<dbReference type="InterPro" id="IPR022793">
    <property type="entry name" value="Rrn10"/>
</dbReference>
<name>A0AA40APC0_9PEZI</name>
<evidence type="ECO:0000313" key="2">
    <source>
        <dbReference type="EMBL" id="KAK0719505.1"/>
    </source>
</evidence>
<dbReference type="PANTHER" id="PTHR28054">
    <property type="entry name" value="RNA POLYMERASE I-SPECIFIC TRANSCRIPTION INITIATION FACTOR RRN10"/>
    <property type="match status" value="1"/>
</dbReference>
<feature type="region of interest" description="Disordered" evidence="1">
    <location>
        <begin position="186"/>
        <end position="223"/>
    </location>
</feature>
<dbReference type="GO" id="GO:0006360">
    <property type="term" value="P:transcription by RNA polymerase I"/>
    <property type="evidence" value="ECO:0007669"/>
    <property type="project" value="InterPro"/>
</dbReference>
<comment type="caution">
    <text evidence="2">The sequence shown here is derived from an EMBL/GenBank/DDBJ whole genome shotgun (WGS) entry which is preliminary data.</text>
</comment>
<feature type="compositionally biased region" description="Basic and acidic residues" evidence="1">
    <location>
        <begin position="18"/>
        <end position="29"/>
    </location>
</feature>
<sequence length="223" mass="24515">MPSSSDFSDHFSDDILGRSSDHYLGHSSDHSLGSAAASENAPPRRGNPFSHGRQASVYDAVAGRVAGRYFQGAQRGIKTWTPEDTLFRRKNAPARYAEADIYWANENLPDGGRRHLPQSDMLKCVHSYSSKFYEAMASRHGAEGTVGSRIVDERSMDETALLAFGVLLEEASREVLGKRGDLVLTEGKRAKKVESEPPAPAPQSKLERKPKRRKLDDLGSGET</sequence>
<reference evidence="2" key="1">
    <citation type="submission" date="2023-06" db="EMBL/GenBank/DDBJ databases">
        <title>Genome-scale phylogeny and comparative genomics of the fungal order Sordariales.</title>
        <authorList>
            <consortium name="Lawrence Berkeley National Laboratory"/>
            <person name="Hensen N."/>
            <person name="Bonometti L."/>
            <person name="Westerberg I."/>
            <person name="Brannstrom I.O."/>
            <person name="Guillou S."/>
            <person name="Cros-Aarteil S."/>
            <person name="Calhoun S."/>
            <person name="Haridas S."/>
            <person name="Kuo A."/>
            <person name="Mondo S."/>
            <person name="Pangilinan J."/>
            <person name="Riley R."/>
            <person name="Labutti K."/>
            <person name="Andreopoulos B."/>
            <person name="Lipzen A."/>
            <person name="Chen C."/>
            <person name="Yanf M."/>
            <person name="Daum C."/>
            <person name="Ng V."/>
            <person name="Clum A."/>
            <person name="Steindorff A."/>
            <person name="Ohm R."/>
            <person name="Martin F."/>
            <person name="Silar P."/>
            <person name="Natvig D."/>
            <person name="Lalanne C."/>
            <person name="Gautier V."/>
            <person name="Ament-Velasquez S.L."/>
            <person name="Kruys A."/>
            <person name="Hutchinson M.I."/>
            <person name="Powell A.J."/>
            <person name="Barry K."/>
            <person name="Miller A.N."/>
            <person name="Grigoriev I.V."/>
            <person name="Debuchy R."/>
            <person name="Gladieux P."/>
            <person name="Thoren M.H."/>
            <person name="Johannesson H."/>
        </authorList>
    </citation>
    <scope>NUCLEOTIDE SEQUENCE</scope>
    <source>
        <strain evidence="2">SMH4607-1</strain>
    </source>
</reference>
<protein>
    <submittedName>
        <fullName evidence="2">Uncharacterized protein</fullName>
    </submittedName>
</protein>
<accession>A0AA40APC0</accession>
<dbReference type="AlphaFoldDB" id="A0AA40APC0"/>
<feature type="compositionally biased region" description="Basic and acidic residues" evidence="1">
    <location>
        <begin position="186"/>
        <end position="195"/>
    </location>
</feature>
<keyword evidence="3" id="KW-1185">Reference proteome</keyword>
<evidence type="ECO:0000256" key="1">
    <source>
        <dbReference type="SAM" id="MobiDB-lite"/>
    </source>
</evidence>
<dbReference type="EMBL" id="JAUKUA010000003">
    <property type="protein sequence ID" value="KAK0719505.1"/>
    <property type="molecule type" value="Genomic_DNA"/>
</dbReference>